<keyword evidence="1 4" id="KW-0808">Transferase</keyword>
<dbReference type="PANTHER" id="PTHR34220:SF7">
    <property type="entry name" value="SENSOR HISTIDINE KINASE YPDA"/>
    <property type="match status" value="1"/>
</dbReference>
<dbReference type="InterPro" id="IPR003660">
    <property type="entry name" value="HAMP_dom"/>
</dbReference>
<dbReference type="Proteomes" id="UP000723714">
    <property type="component" value="Unassembled WGS sequence"/>
</dbReference>
<evidence type="ECO:0000259" key="3">
    <source>
        <dbReference type="PROSITE" id="PS50885"/>
    </source>
</evidence>
<feature type="transmembrane region" description="Helical" evidence="2">
    <location>
        <begin position="305"/>
        <end position="325"/>
    </location>
</feature>
<dbReference type="Pfam" id="PF02518">
    <property type="entry name" value="HATPase_c"/>
    <property type="match status" value="1"/>
</dbReference>
<dbReference type="PANTHER" id="PTHR34220">
    <property type="entry name" value="SENSOR HISTIDINE KINASE YPDA"/>
    <property type="match status" value="1"/>
</dbReference>
<evidence type="ECO:0000313" key="5">
    <source>
        <dbReference type="Proteomes" id="UP000723714"/>
    </source>
</evidence>
<keyword evidence="2" id="KW-0812">Transmembrane</keyword>
<evidence type="ECO:0000256" key="1">
    <source>
        <dbReference type="ARBA" id="ARBA00022777"/>
    </source>
</evidence>
<dbReference type="PROSITE" id="PS50885">
    <property type="entry name" value="HAMP"/>
    <property type="match status" value="1"/>
</dbReference>
<feature type="domain" description="HAMP" evidence="3">
    <location>
        <begin position="327"/>
        <end position="379"/>
    </location>
</feature>
<evidence type="ECO:0000313" key="4">
    <source>
        <dbReference type="EMBL" id="MBU3876878.1"/>
    </source>
</evidence>
<keyword evidence="2" id="KW-0472">Membrane</keyword>
<accession>A0ABS6D5Y1</accession>
<dbReference type="InterPro" id="IPR003594">
    <property type="entry name" value="HATPase_dom"/>
</dbReference>
<dbReference type="Pfam" id="PF06580">
    <property type="entry name" value="His_kinase"/>
    <property type="match status" value="1"/>
</dbReference>
<dbReference type="CDD" id="cd06225">
    <property type="entry name" value="HAMP"/>
    <property type="match status" value="1"/>
</dbReference>
<keyword evidence="1 4" id="KW-0418">Kinase</keyword>
<dbReference type="InterPro" id="IPR010559">
    <property type="entry name" value="Sig_transdc_His_kin_internal"/>
</dbReference>
<dbReference type="RefSeq" id="WP_216242761.1">
    <property type="nucleotide sequence ID" value="NZ_JABACJ020000013.1"/>
</dbReference>
<proteinExistence type="predicted"/>
<reference evidence="4 5" key="1">
    <citation type="submission" date="2021-06" db="EMBL/GenBank/DDBJ databases">
        <title>Faecalicatena sp. nov. isolated from porcine feces.</title>
        <authorList>
            <person name="Oh B.S."/>
            <person name="Lee J.H."/>
        </authorList>
    </citation>
    <scope>NUCLEOTIDE SEQUENCE [LARGE SCALE GENOMIC DNA]</scope>
    <source>
        <strain evidence="4 5">AGMB00832</strain>
    </source>
</reference>
<dbReference type="InterPro" id="IPR050640">
    <property type="entry name" value="Bact_2-comp_sensor_kinase"/>
</dbReference>
<keyword evidence="5" id="KW-1185">Reference proteome</keyword>
<name>A0ABS6D5Y1_9FIRM</name>
<keyword evidence="2" id="KW-1133">Transmembrane helix</keyword>
<gene>
    <name evidence="4" type="ORF">HGO97_013775</name>
</gene>
<protein>
    <submittedName>
        <fullName evidence="4">Histidine kinase</fullName>
    </submittedName>
</protein>
<feature type="transmembrane region" description="Helical" evidence="2">
    <location>
        <begin position="17"/>
        <end position="36"/>
    </location>
</feature>
<dbReference type="EMBL" id="JABACJ020000013">
    <property type="protein sequence ID" value="MBU3876878.1"/>
    <property type="molecule type" value="Genomic_DNA"/>
</dbReference>
<comment type="caution">
    <text evidence="4">The sequence shown here is derived from an EMBL/GenBank/DDBJ whole genome shotgun (WGS) entry which is preliminary data.</text>
</comment>
<organism evidence="4 5">
    <name type="scientific">Faecalicatena faecalis</name>
    <dbReference type="NCBI Taxonomy" id="2726362"/>
    <lineage>
        <taxon>Bacteria</taxon>
        <taxon>Bacillati</taxon>
        <taxon>Bacillota</taxon>
        <taxon>Clostridia</taxon>
        <taxon>Lachnospirales</taxon>
        <taxon>Lachnospiraceae</taxon>
        <taxon>Faecalicatena</taxon>
    </lineage>
</organism>
<sequence length="617" mass="71688">MKSGRYRKYFFGIKKKAVFTISLIFGIIFFLTYLGIDKVVKENTREFLTEQYSYLNDKVLGSFGGLYEELNSLTADFITNDYVQKTLTNQQITAADKEMLEKTLSYYNKSFLDSYLVIDNKGNLYSQRDVSLDMEKFRRSTIYKSLGEDYSKTKILWTRDVIFGTNKMSFFAVRYIHEMNSVHDAGVLILKLNEQVMGAVQESAVDEELAYFIVNPNQEVCFKKLPESMGENWQQELEQVFPKADGEYDTEAEMQQEGQKKDHILLSNNLKHGILSGKTDEKTQFTVITYAPGSITNQIIREIQLVMGLIFGFMYILTVLGVAAFTDKLTRPIQYLSSTMRAFDDSKLEEKVALDTNTELDFIGQAYNKMTVKVKSLMNDVMHKEKELKDSEMQTMLYQIRPHFLYNTLDTIYMLARIQKEETIMKMTQSLSKFLRINLSNGRESIAVSQELEHVSSYLEIQKIRNADLFQYEIEAEQGIEQLYVTKMILQPIVENCIKHGFRDIYSDGRIWIRAYQEEGYLCFTVKNNGTVIGQEALVQLNRMEKVSMEEMDQLIQKRQGGFGICNVVKRLRLRYNHQIRFYYEAEADGTLCVIKIKLEELENEFVPTGDSINEER</sequence>
<dbReference type="GO" id="GO:0016301">
    <property type="term" value="F:kinase activity"/>
    <property type="evidence" value="ECO:0007669"/>
    <property type="project" value="UniProtKB-KW"/>
</dbReference>
<evidence type="ECO:0000256" key="2">
    <source>
        <dbReference type="SAM" id="Phobius"/>
    </source>
</evidence>